<keyword evidence="1" id="KW-0472">Membrane</keyword>
<gene>
    <name evidence="2" type="ORF">GA0070558_108164</name>
</gene>
<organism evidence="2 3">
    <name type="scientific">Micromonospora haikouensis</name>
    <dbReference type="NCBI Taxonomy" id="686309"/>
    <lineage>
        <taxon>Bacteria</taxon>
        <taxon>Bacillati</taxon>
        <taxon>Actinomycetota</taxon>
        <taxon>Actinomycetes</taxon>
        <taxon>Micromonosporales</taxon>
        <taxon>Micromonosporaceae</taxon>
        <taxon>Micromonospora</taxon>
    </lineage>
</organism>
<evidence type="ECO:0000256" key="1">
    <source>
        <dbReference type="SAM" id="Phobius"/>
    </source>
</evidence>
<feature type="transmembrane region" description="Helical" evidence="1">
    <location>
        <begin position="178"/>
        <end position="201"/>
    </location>
</feature>
<feature type="transmembrane region" description="Helical" evidence="1">
    <location>
        <begin position="152"/>
        <end position="172"/>
    </location>
</feature>
<dbReference type="Proteomes" id="UP000199375">
    <property type="component" value="Unassembled WGS sequence"/>
</dbReference>
<keyword evidence="1" id="KW-1133">Transmembrane helix</keyword>
<dbReference type="EMBL" id="FMCW01000008">
    <property type="protein sequence ID" value="SCE82580.1"/>
    <property type="molecule type" value="Genomic_DNA"/>
</dbReference>
<reference evidence="2 3" key="1">
    <citation type="submission" date="2016-06" db="EMBL/GenBank/DDBJ databases">
        <authorList>
            <person name="Kjaerup R.B."/>
            <person name="Dalgaard T.S."/>
            <person name="Juul-Madsen H.R."/>
        </authorList>
    </citation>
    <scope>NUCLEOTIDE SEQUENCE [LARGE SCALE GENOMIC DNA]</scope>
    <source>
        <strain evidence="2 3">DSM 45626</strain>
    </source>
</reference>
<proteinExistence type="predicted"/>
<evidence type="ECO:0000313" key="3">
    <source>
        <dbReference type="Proteomes" id="UP000199375"/>
    </source>
</evidence>
<name>A0A1C4VF15_9ACTN</name>
<evidence type="ECO:0000313" key="2">
    <source>
        <dbReference type="EMBL" id="SCE82580.1"/>
    </source>
</evidence>
<protein>
    <submittedName>
        <fullName evidence="2">Uncharacterized protein</fullName>
    </submittedName>
</protein>
<accession>A0A1C4VF15</accession>
<feature type="transmembrane region" description="Helical" evidence="1">
    <location>
        <begin position="269"/>
        <end position="291"/>
    </location>
</feature>
<sequence>MSRESISVIAAPPAAGPVRQRTGVDPVPAVDGAAAWTEYVAAARQLDGVRRGAATAATEQARAVQAAREELTGVRERLAPQRSRLRELGVPPIVLAPSPPELSEAAREMVGGPTAVSTALRAAREWADGADGLLAGRGRTGAGTWPPRLRNLLVYGPLALVVPLLQVLLYATTGPGPASVVALVCGLPMPAAAFVVGWIGVGRLFGETSGTAAAHHAGRNAGGAAAHGAAPVRPAGGPVVPAGGGAVPSAPAGRAGAPAGSPVDRTPRWGVLVCLVPAVLTTAGLVLAMLAG</sequence>
<dbReference type="AlphaFoldDB" id="A0A1C4VF15"/>
<keyword evidence="1" id="KW-0812">Transmembrane</keyword>